<dbReference type="InterPro" id="IPR032675">
    <property type="entry name" value="LRR_dom_sf"/>
</dbReference>
<proteinExistence type="predicted"/>
<organism evidence="1 2">
    <name type="scientific">Tuber aestivum</name>
    <name type="common">summer truffle</name>
    <dbReference type="NCBI Taxonomy" id="59557"/>
    <lineage>
        <taxon>Eukaryota</taxon>
        <taxon>Fungi</taxon>
        <taxon>Dikarya</taxon>
        <taxon>Ascomycota</taxon>
        <taxon>Pezizomycotina</taxon>
        <taxon>Pezizomycetes</taxon>
        <taxon>Pezizales</taxon>
        <taxon>Tuberaceae</taxon>
        <taxon>Tuber</taxon>
    </lineage>
</organism>
<accession>A0A292Q1T1</accession>
<dbReference type="Gene3D" id="3.80.10.10">
    <property type="entry name" value="Ribonuclease Inhibitor"/>
    <property type="match status" value="1"/>
</dbReference>
<protein>
    <submittedName>
        <fullName evidence="1">Uncharacterized protein</fullName>
    </submittedName>
</protein>
<reference evidence="1" key="1">
    <citation type="submission" date="2015-10" db="EMBL/GenBank/DDBJ databases">
        <authorList>
            <person name="Regsiter A."/>
            <person name="william w."/>
        </authorList>
    </citation>
    <scope>NUCLEOTIDE SEQUENCE</scope>
    <source>
        <strain evidence="1">Montdore</strain>
    </source>
</reference>
<dbReference type="Proteomes" id="UP001412239">
    <property type="component" value="Unassembled WGS sequence"/>
</dbReference>
<dbReference type="SUPFAM" id="SSF52047">
    <property type="entry name" value="RNI-like"/>
    <property type="match status" value="1"/>
</dbReference>
<evidence type="ECO:0000313" key="1">
    <source>
        <dbReference type="EMBL" id="CUS12660.1"/>
    </source>
</evidence>
<dbReference type="EMBL" id="LN890987">
    <property type="protein sequence ID" value="CUS12660.1"/>
    <property type="molecule type" value="Genomic_DNA"/>
</dbReference>
<dbReference type="AlphaFoldDB" id="A0A292Q1T1"/>
<name>A0A292Q1T1_9PEZI</name>
<keyword evidence="2" id="KW-1185">Reference proteome</keyword>
<evidence type="ECO:0000313" key="2">
    <source>
        <dbReference type="Proteomes" id="UP001412239"/>
    </source>
</evidence>
<gene>
    <name evidence="1" type="ORF">GSTUAT00003272001</name>
</gene>
<sequence length="600" mass="68061">MVQIKDLPVEILTQIIKGVGTPPVLPSQQHGDYQIYDPQLPQVPSRLAALCTVCKSFRLIATPLLYSDVVIRTTPIRGQTLDPVMLSCFLYEHNSGIEHIRRITVRGHWSGEYLQGVAPEPTYRPGIKNDIFSPAVVNTLVGKLPGMDGGITEAVAAGLLVLWVDRFRWDVDVSFSWRVMEKLMKYQPNIQSLDLFDGNCTFDRQWSEFTFHFTKLKNLCWQNFARYDSMMSFKRLIDLNWQTITTLTFSLNNFEELVEDMIRHDGASIFNDGGSTEESPTFLPIAKRIFKKLLEKPEGGGASAGSLVPERKRQMKLKDLALWDIPLAGVANLLTQIIDVPTLTYLAMRGCSSTDQLLNALAAKGGSLRIKTFDIQYRTQPEGLVQFIQSFKGLKNLYLLLECIENTEELRNVFDSIFHHADSLRRLVIDAKEHYLSAENIARIRSDLNLWELGLCGEAGDPDWTTTPLYSLSGPVPETLETIHLRTLRRGLYDTSCDSLAHETTTFLNSKTYRDRKADAEALIGLHSPNMVARNKSLRCVSIGEFNRWNDFHNNGASKMWTCFLVNYVDVEFVRDVPVLNPVRMNTLYYLGLTSEVLYV</sequence>